<dbReference type="PANTHER" id="PTHR47837">
    <property type="entry name" value="GTP PYROPHOSPHOKINASE YJBM"/>
    <property type="match status" value="1"/>
</dbReference>
<organism evidence="2 3">
    <name type="scientific">Rhodococcus pyridinivorans KG-16</name>
    <dbReference type="NCBI Taxonomy" id="1441730"/>
    <lineage>
        <taxon>Bacteria</taxon>
        <taxon>Bacillati</taxon>
        <taxon>Actinomycetota</taxon>
        <taxon>Actinomycetes</taxon>
        <taxon>Mycobacteriales</taxon>
        <taxon>Nocardiaceae</taxon>
        <taxon>Rhodococcus</taxon>
    </lineage>
</organism>
<dbReference type="InterPro" id="IPR043519">
    <property type="entry name" value="NT_sf"/>
</dbReference>
<name>A0A0V9UPW1_9NOCA</name>
<dbReference type="Gene3D" id="3.30.460.10">
    <property type="entry name" value="Beta Polymerase, domain 2"/>
    <property type="match status" value="1"/>
</dbReference>
<dbReference type="Proteomes" id="UP000053060">
    <property type="component" value="Unassembled WGS sequence"/>
</dbReference>
<dbReference type="Gene3D" id="1.10.287.860">
    <property type="entry name" value="Nucleotidyltransferase"/>
    <property type="match status" value="1"/>
</dbReference>
<reference evidence="3" key="1">
    <citation type="submission" date="2015-01" db="EMBL/GenBank/DDBJ databases">
        <title>Draft genome sequence of Rhodococcus pyridinivorans strain KG-16, a hydrocarbon-degrading bacterium.</title>
        <authorList>
            <person name="Aggarwal R.K."/>
            <person name="Dawar C."/>
        </authorList>
    </citation>
    <scope>NUCLEOTIDE SEQUENCE [LARGE SCALE GENOMIC DNA]</scope>
    <source>
        <strain evidence="3">KG-16</strain>
    </source>
</reference>
<evidence type="ECO:0000259" key="1">
    <source>
        <dbReference type="SMART" id="SM00954"/>
    </source>
</evidence>
<dbReference type="InterPro" id="IPR007685">
    <property type="entry name" value="RelA_SpoT"/>
</dbReference>
<dbReference type="SMART" id="SM00954">
    <property type="entry name" value="RelA_SpoT"/>
    <property type="match status" value="1"/>
</dbReference>
<comment type="caution">
    <text evidence="2">The sequence shown here is derived from an EMBL/GenBank/DDBJ whole genome shotgun (WGS) entry which is preliminary data.</text>
</comment>
<accession>A0A0V9UPW1</accession>
<dbReference type="SUPFAM" id="SSF81301">
    <property type="entry name" value="Nucleotidyltransferase"/>
    <property type="match status" value="1"/>
</dbReference>
<dbReference type="EMBL" id="AZXY01000001">
    <property type="protein sequence ID" value="KSZ60034.1"/>
    <property type="molecule type" value="Genomic_DNA"/>
</dbReference>
<dbReference type="AlphaFoldDB" id="A0A0V9UPW1"/>
<dbReference type="RefSeq" id="WP_060650162.1">
    <property type="nucleotide sequence ID" value="NZ_AZXY01000001.1"/>
</dbReference>
<proteinExistence type="predicted"/>
<keyword evidence="2" id="KW-0418">Kinase</keyword>
<sequence length="230" mass="26333">MTTTVGEPEPGLPAPDDVQAPLVAVEHLAHDLRRALMVYKFGIDEMMTKINILREEFTYAREYNPIEHVKSRLKSPESILAKAERKGAPASLDGIREVVRDIAGIRITCSFTSDVYRIMEMITSQPDVTVIEIEDYIARPKPNGYSSVHVIVEIPVYMSDRVEHVYVELQIRTVAMDFWASLEHKIYYKHDREVPHELREELRLAAETARDLDLRMEALHRSVHGPDNGN</sequence>
<dbReference type="PATRIC" id="fig|1441730.3.peg.141"/>
<feature type="domain" description="RelA/SpoT" evidence="1">
    <location>
        <begin position="71"/>
        <end position="194"/>
    </location>
</feature>
<keyword evidence="2" id="KW-0808">Transferase</keyword>
<reference evidence="2 3" key="2">
    <citation type="journal article" date="2016" name="Genome Announc.">
        <title>Draft Genome Sequence of a Versatile Hydrocarbon-Degrading Bacterium, Rhodococcus pyridinivorans Strain KG-16, Collected from Oil Fields in India.</title>
        <authorList>
            <person name="Aggarwal R.K."/>
            <person name="Dawar C."/>
            <person name="Phanindranath R."/>
            <person name="Mutnuri L."/>
            <person name="Dayal A.M."/>
        </authorList>
    </citation>
    <scope>NUCLEOTIDE SEQUENCE [LARGE SCALE GENOMIC DNA]</scope>
    <source>
        <strain evidence="2 3">KG-16</strain>
    </source>
</reference>
<dbReference type="GO" id="GO:0015969">
    <property type="term" value="P:guanosine tetraphosphate metabolic process"/>
    <property type="evidence" value="ECO:0007669"/>
    <property type="project" value="InterPro"/>
</dbReference>
<dbReference type="InterPro" id="IPR052366">
    <property type="entry name" value="GTP_Pyrophosphokinase"/>
</dbReference>
<evidence type="ECO:0000313" key="2">
    <source>
        <dbReference type="EMBL" id="KSZ60034.1"/>
    </source>
</evidence>
<gene>
    <name evidence="2" type="ORF">Z045_00645</name>
</gene>
<dbReference type="PANTHER" id="PTHR47837:SF2">
    <property type="entry name" value="GTP PYROPHOSPHOKINASE YWAC"/>
    <property type="match status" value="1"/>
</dbReference>
<dbReference type="CDD" id="cd05399">
    <property type="entry name" value="NT_Rel-Spo_like"/>
    <property type="match status" value="1"/>
</dbReference>
<dbReference type="Pfam" id="PF04607">
    <property type="entry name" value="RelA_SpoT"/>
    <property type="match status" value="1"/>
</dbReference>
<evidence type="ECO:0000313" key="3">
    <source>
        <dbReference type="Proteomes" id="UP000053060"/>
    </source>
</evidence>
<protein>
    <submittedName>
        <fullName evidence="2">GTP pyrophosphokinase</fullName>
    </submittedName>
</protein>
<dbReference type="GO" id="GO:0016301">
    <property type="term" value="F:kinase activity"/>
    <property type="evidence" value="ECO:0007669"/>
    <property type="project" value="UniProtKB-KW"/>
</dbReference>